<evidence type="ECO:0000313" key="4">
    <source>
        <dbReference type="Proteomes" id="UP001383192"/>
    </source>
</evidence>
<comment type="caution">
    <text evidence="3">The sequence shown here is derived from an EMBL/GenBank/DDBJ whole genome shotgun (WGS) entry which is preliminary data.</text>
</comment>
<feature type="region of interest" description="Disordered" evidence="1">
    <location>
        <begin position="68"/>
        <end position="87"/>
    </location>
</feature>
<evidence type="ECO:0000256" key="2">
    <source>
        <dbReference type="SAM" id="Phobius"/>
    </source>
</evidence>
<dbReference type="Proteomes" id="UP001383192">
    <property type="component" value="Unassembled WGS sequence"/>
</dbReference>
<evidence type="ECO:0000256" key="1">
    <source>
        <dbReference type="SAM" id="MobiDB-lite"/>
    </source>
</evidence>
<evidence type="ECO:0000313" key="3">
    <source>
        <dbReference type="EMBL" id="KAK7030360.1"/>
    </source>
</evidence>
<accession>A0AAW0BVP5</accession>
<dbReference type="EMBL" id="JAYKXP010000077">
    <property type="protein sequence ID" value="KAK7030360.1"/>
    <property type="molecule type" value="Genomic_DNA"/>
</dbReference>
<name>A0AAW0BVP5_9AGAR</name>
<feature type="region of interest" description="Disordered" evidence="1">
    <location>
        <begin position="165"/>
        <end position="218"/>
    </location>
</feature>
<reference evidence="3 4" key="1">
    <citation type="submission" date="2024-01" db="EMBL/GenBank/DDBJ databases">
        <title>A draft genome for a cacao thread blight-causing isolate of Paramarasmius palmivorus.</title>
        <authorList>
            <person name="Baruah I.K."/>
            <person name="Bukari Y."/>
            <person name="Amoako-Attah I."/>
            <person name="Meinhardt L.W."/>
            <person name="Bailey B.A."/>
            <person name="Cohen S.P."/>
        </authorList>
    </citation>
    <scope>NUCLEOTIDE SEQUENCE [LARGE SCALE GENOMIC DNA]</scope>
    <source>
        <strain evidence="3 4">GH-12</strain>
    </source>
</reference>
<keyword evidence="2" id="KW-1133">Transmembrane helix</keyword>
<feature type="transmembrane region" description="Helical" evidence="2">
    <location>
        <begin position="92"/>
        <end position="114"/>
    </location>
</feature>
<keyword evidence="2" id="KW-0472">Membrane</keyword>
<keyword evidence="4" id="KW-1185">Reference proteome</keyword>
<dbReference type="AlphaFoldDB" id="A0AAW0BVP5"/>
<sequence>MFLSEKGLSQYRGVLANGQGRLDSIQVPHSGSYLMCAFSYESEPPERSLRSSLFNSTVISAFIRPQTTTITSGSSPTGESSARSSSNRDGPIIGGVLGGFFALLIALVLLPFWFCRYRIVRKTTNSGSNEALMSASHLEGSHMPYEPQTGGYFTYYTAGEHATSDAASSSYPPMSPPAGPSRAASEGGWGSQSGPSEAAETEIPPAYAIVSANRRVKN</sequence>
<protein>
    <submittedName>
        <fullName evidence="3">Uncharacterized protein</fullName>
    </submittedName>
</protein>
<gene>
    <name evidence="3" type="ORF">VNI00_014217</name>
</gene>
<proteinExistence type="predicted"/>
<organism evidence="3 4">
    <name type="scientific">Paramarasmius palmivorus</name>
    <dbReference type="NCBI Taxonomy" id="297713"/>
    <lineage>
        <taxon>Eukaryota</taxon>
        <taxon>Fungi</taxon>
        <taxon>Dikarya</taxon>
        <taxon>Basidiomycota</taxon>
        <taxon>Agaricomycotina</taxon>
        <taxon>Agaricomycetes</taxon>
        <taxon>Agaricomycetidae</taxon>
        <taxon>Agaricales</taxon>
        <taxon>Marasmiineae</taxon>
        <taxon>Marasmiaceae</taxon>
        <taxon>Paramarasmius</taxon>
    </lineage>
</organism>
<feature type="compositionally biased region" description="Low complexity" evidence="1">
    <location>
        <begin position="68"/>
        <end position="85"/>
    </location>
</feature>
<keyword evidence="2" id="KW-0812">Transmembrane</keyword>